<evidence type="ECO:0000313" key="13">
    <source>
        <dbReference type="Proteomes" id="UP000265040"/>
    </source>
</evidence>
<dbReference type="PROSITE" id="PS50089">
    <property type="entry name" value="ZF_RING_2"/>
    <property type="match status" value="1"/>
</dbReference>
<dbReference type="GO" id="GO:0042802">
    <property type="term" value="F:identical protein binding"/>
    <property type="evidence" value="ECO:0007669"/>
    <property type="project" value="InterPro"/>
</dbReference>
<dbReference type="Pfam" id="PF02201">
    <property type="entry name" value="SWIB"/>
    <property type="match status" value="1"/>
</dbReference>
<feature type="compositionally biased region" description="Basic residues" evidence="8">
    <location>
        <begin position="136"/>
        <end position="148"/>
    </location>
</feature>
<dbReference type="GO" id="GO:0008270">
    <property type="term" value="F:zinc ion binding"/>
    <property type="evidence" value="ECO:0007669"/>
    <property type="project" value="UniProtKB-KW"/>
</dbReference>
<feature type="domain" description="RING-type" evidence="9">
    <location>
        <begin position="451"/>
        <end position="492"/>
    </location>
</feature>
<dbReference type="GeneID" id="113164250"/>
<dbReference type="InterPro" id="IPR016495">
    <property type="entry name" value="p53_neg-reg_MDM_2/4"/>
</dbReference>
<feature type="compositionally biased region" description="Low complexity" evidence="8">
    <location>
        <begin position="322"/>
        <end position="340"/>
    </location>
</feature>
<dbReference type="PANTHER" id="PTHR46858:SF13">
    <property type="entry name" value="E3 UBIQUITIN-PROTEIN LIGASE MDM2"/>
    <property type="match status" value="1"/>
</dbReference>
<dbReference type="GO" id="GO:0051726">
    <property type="term" value="P:regulation of cell cycle"/>
    <property type="evidence" value="ECO:0007669"/>
    <property type="project" value="InterPro"/>
</dbReference>
<accession>A0A3Q1JLB4</accession>
<dbReference type="STRING" id="64144.ENSATEP00000031559"/>
<dbReference type="InterPro" id="IPR001876">
    <property type="entry name" value="Znf_RanBP2"/>
</dbReference>
<feature type="region of interest" description="Disordered" evidence="8">
    <location>
        <begin position="203"/>
        <end position="240"/>
    </location>
</feature>
<dbReference type="Gene3D" id="1.10.245.10">
    <property type="entry name" value="SWIB/MDM2 domain"/>
    <property type="match status" value="1"/>
</dbReference>
<organism evidence="12 13">
    <name type="scientific">Anabas testudineus</name>
    <name type="common">Climbing perch</name>
    <name type="synonym">Anthias testudineus</name>
    <dbReference type="NCBI Taxonomy" id="64144"/>
    <lineage>
        <taxon>Eukaryota</taxon>
        <taxon>Metazoa</taxon>
        <taxon>Chordata</taxon>
        <taxon>Craniata</taxon>
        <taxon>Vertebrata</taxon>
        <taxon>Euteleostomi</taxon>
        <taxon>Actinopterygii</taxon>
        <taxon>Neopterygii</taxon>
        <taxon>Teleostei</taxon>
        <taxon>Neoteleostei</taxon>
        <taxon>Acanthomorphata</taxon>
        <taxon>Anabantaria</taxon>
        <taxon>Anabantiformes</taxon>
        <taxon>Anabantoidei</taxon>
        <taxon>Anabantidae</taxon>
        <taxon>Anabas</taxon>
    </lineage>
</organism>
<comment type="similarity">
    <text evidence="2">Belongs to the MDM2/MDM4 family.</text>
</comment>
<evidence type="ECO:0000256" key="1">
    <source>
        <dbReference type="ARBA" id="ARBA00004123"/>
    </source>
</evidence>
<evidence type="ECO:0000256" key="5">
    <source>
        <dbReference type="ARBA" id="ARBA00022833"/>
    </source>
</evidence>
<dbReference type="InterPro" id="IPR036443">
    <property type="entry name" value="Znf_RanBP2_sf"/>
</dbReference>
<feature type="region of interest" description="Disordered" evidence="8">
    <location>
        <begin position="101"/>
        <end position="185"/>
    </location>
</feature>
<evidence type="ECO:0000259" key="11">
    <source>
        <dbReference type="PROSITE" id="PS51925"/>
    </source>
</evidence>
<feature type="domain" description="DM2" evidence="11">
    <location>
        <begin position="16"/>
        <end position="99"/>
    </location>
</feature>
<feature type="region of interest" description="Disordered" evidence="8">
    <location>
        <begin position="245"/>
        <end position="264"/>
    </location>
</feature>
<dbReference type="RefSeq" id="XP_026219238.1">
    <property type="nucleotide sequence ID" value="XM_026363453.1"/>
</dbReference>
<dbReference type="InterPro" id="IPR001841">
    <property type="entry name" value="Znf_RING"/>
</dbReference>
<sequence length="504" mass="55883">MSDDRELSADTSDDNKLVRPKVEFHSLLQHAGATKDVFTMKEVMFYLGQYIMQKQLYDQKQQHIVHCAQDALGQVLGIDSFSVKEPRVLFAMITKNLVAVKSQESSPSLDEPQSNIQTDRVTEEADSESCSSSPDRRRRRRRRRRRSCRSSDPGPSNTVEDDKDEEESEEEEEEEEGGKKRRRSDSYSLTFDDSLSWCVIGGLGSGRDRHSSQSSESNSTSSMSEVTVAASDSDSDNFSVEFEVESIDSDDYNEDDASLSADDQVYEVTIFEADDDDSFDEDTEISEADYWRCAKCDEVNPPLPRNCLRCWTLRQDWLPEGSPTNPTSSSPKSLPTKPSNQSAAKEATGSDVEENEGVDVPDGKRAKTPPPLSRCLSDSTSSASNSQDLLSSTSSQEKLLTSDSQPSSSSSIDSQELLPSSPASAPPVVVPELERSVSAEWRLPDSCLDPCLICQSRPKNGCIVHGRTGHLMSCYVCARKLKKRNKLCPVCRLPIQSVILTYLS</sequence>
<dbReference type="InParanoid" id="A0A3Q1JLB4"/>
<evidence type="ECO:0000256" key="2">
    <source>
        <dbReference type="ARBA" id="ARBA00005803"/>
    </source>
</evidence>
<feature type="compositionally biased region" description="Low complexity" evidence="8">
    <location>
        <begin position="212"/>
        <end position="224"/>
    </location>
</feature>
<proteinExistence type="inferred from homology"/>
<dbReference type="PANTHER" id="PTHR46858">
    <property type="entry name" value="OS05G0521000 PROTEIN"/>
    <property type="match status" value="1"/>
</dbReference>
<dbReference type="FunCoup" id="A0A3Q1JLB4">
    <property type="interactions" value="899"/>
</dbReference>
<dbReference type="OMA" id="MCSTNMS"/>
<dbReference type="GO" id="GO:0010468">
    <property type="term" value="P:regulation of gene expression"/>
    <property type="evidence" value="ECO:0007669"/>
    <property type="project" value="TreeGrafter"/>
</dbReference>
<dbReference type="InterPro" id="IPR013083">
    <property type="entry name" value="Znf_RING/FYVE/PHD"/>
</dbReference>
<dbReference type="Gene3D" id="2.30.30.380">
    <property type="entry name" value="Zn-finger domain of Sec23/24"/>
    <property type="match status" value="1"/>
</dbReference>
<dbReference type="Proteomes" id="UP000265040">
    <property type="component" value="Chromosome 23"/>
</dbReference>
<dbReference type="Ensembl" id="ENSATET00000032025.3">
    <property type="protein sequence ID" value="ENSATEP00000031559.1"/>
    <property type="gene ID" value="ENSATEG00000021756.3"/>
</dbReference>
<dbReference type="PROSITE" id="PS51925">
    <property type="entry name" value="SWIB_MDM2"/>
    <property type="match status" value="1"/>
</dbReference>
<dbReference type="CDD" id="cd17672">
    <property type="entry name" value="MDM2"/>
    <property type="match status" value="1"/>
</dbReference>
<comment type="subcellular location">
    <subcellularLocation>
        <location evidence="1">Nucleus</location>
    </subcellularLocation>
</comment>
<keyword evidence="5" id="KW-0862">Zinc</keyword>
<keyword evidence="3" id="KW-0479">Metal-binding</keyword>
<reference evidence="12" key="1">
    <citation type="submission" date="2021-04" db="EMBL/GenBank/DDBJ databases">
        <authorList>
            <consortium name="Wellcome Sanger Institute Data Sharing"/>
        </authorList>
    </citation>
    <scope>NUCLEOTIDE SEQUENCE [LARGE SCALE GENOMIC DNA]</scope>
</reference>
<dbReference type="SUPFAM" id="SSF57850">
    <property type="entry name" value="RING/U-box"/>
    <property type="match status" value="1"/>
</dbReference>
<evidence type="ECO:0000256" key="8">
    <source>
        <dbReference type="SAM" id="MobiDB-lite"/>
    </source>
</evidence>
<evidence type="ECO:0000259" key="10">
    <source>
        <dbReference type="PROSITE" id="PS50199"/>
    </source>
</evidence>
<evidence type="ECO:0000313" key="12">
    <source>
        <dbReference type="Ensembl" id="ENSATEP00000031559.1"/>
    </source>
</evidence>
<dbReference type="SUPFAM" id="SSF47592">
    <property type="entry name" value="SWIB/MDM2 domain"/>
    <property type="match status" value="2"/>
</dbReference>
<feature type="compositionally biased region" description="Acidic residues" evidence="8">
    <location>
        <begin position="159"/>
        <end position="176"/>
    </location>
</feature>
<protein>
    <submittedName>
        <fullName evidence="12">Uncharacterized protein</fullName>
    </submittedName>
</protein>
<keyword evidence="4 7" id="KW-0863">Zinc-finger</keyword>
<dbReference type="GeneTree" id="ENSGT00530000063539"/>
<feature type="compositionally biased region" description="Low complexity" evidence="8">
    <location>
        <begin position="377"/>
        <end position="423"/>
    </location>
</feature>
<dbReference type="GO" id="GO:0005634">
    <property type="term" value="C:nucleus"/>
    <property type="evidence" value="ECO:0007669"/>
    <property type="project" value="UniProtKB-SubCell"/>
</dbReference>
<evidence type="ECO:0000256" key="4">
    <source>
        <dbReference type="ARBA" id="ARBA00022771"/>
    </source>
</evidence>
<dbReference type="Gene3D" id="3.30.40.10">
    <property type="entry name" value="Zinc/RING finger domain, C3HC4 (zinc finger)"/>
    <property type="match status" value="1"/>
</dbReference>
<gene>
    <name evidence="12" type="primary">MDM2</name>
</gene>
<dbReference type="GO" id="GO:0061630">
    <property type="term" value="F:ubiquitin protein ligase activity"/>
    <property type="evidence" value="ECO:0007669"/>
    <property type="project" value="InterPro"/>
</dbReference>
<keyword evidence="13" id="KW-1185">Reference proteome</keyword>
<reference evidence="12" key="2">
    <citation type="submission" date="2025-08" db="UniProtKB">
        <authorList>
            <consortium name="Ensembl"/>
        </authorList>
    </citation>
    <scope>IDENTIFICATION</scope>
</reference>
<keyword evidence="6" id="KW-0539">Nucleus</keyword>
<feature type="compositionally biased region" description="Polar residues" evidence="8">
    <location>
        <begin position="102"/>
        <end position="119"/>
    </location>
</feature>
<dbReference type="InterPro" id="IPR036885">
    <property type="entry name" value="SWIB_MDM2_dom_sf"/>
</dbReference>
<evidence type="ECO:0000256" key="6">
    <source>
        <dbReference type="ARBA" id="ARBA00023242"/>
    </source>
</evidence>
<dbReference type="InterPro" id="IPR003121">
    <property type="entry name" value="SWIB_MDM2_domain"/>
</dbReference>
<dbReference type="InterPro" id="IPR044080">
    <property type="entry name" value="MDM2_mRING-HC-C2H2C4"/>
</dbReference>
<evidence type="ECO:0000256" key="3">
    <source>
        <dbReference type="ARBA" id="ARBA00022723"/>
    </source>
</evidence>
<feature type="domain" description="RanBP2-type" evidence="10">
    <location>
        <begin position="287"/>
        <end position="316"/>
    </location>
</feature>
<dbReference type="PROSITE" id="PS01358">
    <property type="entry name" value="ZF_RANBP2_1"/>
    <property type="match status" value="1"/>
</dbReference>
<dbReference type="Pfam" id="PF13920">
    <property type="entry name" value="zf-C3HC4_3"/>
    <property type="match status" value="1"/>
</dbReference>
<dbReference type="GO" id="GO:0043066">
    <property type="term" value="P:negative regulation of apoptotic process"/>
    <property type="evidence" value="ECO:0007669"/>
    <property type="project" value="InterPro"/>
</dbReference>
<evidence type="ECO:0000256" key="7">
    <source>
        <dbReference type="PROSITE-ProRule" id="PRU00322"/>
    </source>
</evidence>
<reference evidence="12" key="3">
    <citation type="submission" date="2025-09" db="UniProtKB">
        <authorList>
            <consortium name="Ensembl"/>
        </authorList>
    </citation>
    <scope>IDENTIFICATION</scope>
</reference>
<dbReference type="GO" id="GO:0002039">
    <property type="term" value="F:p53 binding"/>
    <property type="evidence" value="ECO:0007669"/>
    <property type="project" value="TreeGrafter"/>
</dbReference>
<dbReference type="CDD" id="cd16783">
    <property type="entry name" value="mRING-HC-C2H2C4_MDM2"/>
    <property type="match status" value="1"/>
</dbReference>
<dbReference type="PROSITE" id="PS50199">
    <property type="entry name" value="ZF_RANBP2_2"/>
    <property type="match status" value="1"/>
</dbReference>
<dbReference type="PIRSF" id="PIRSF006748">
    <property type="entry name" value="p53_MDM_2/4"/>
    <property type="match status" value="1"/>
</dbReference>
<dbReference type="OrthoDB" id="24526at2759"/>
<dbReference type="AlphaFoldDB" id="A0A3Q1JLB4"/>
<feature type="region of interest" description="Disordered" evidence="8">
    <location>
        <begin position="318"/>
        <end position="427"/>
    </location>
</feature>
<dbReference type="SUPFAM" id="SSF90209">
    <property type="entry name" value="Ran binding protein zinc finger-like"/>
    <property type="match status" value="1"/>
</dbReference>
<dbReference type="GO" id="GO:0016567">
    <property type="term" value="P:protein ubiquitination"/>
    <property type="evidence" value="ECO:0007669"/>
    <property type="project" value="TreeGrafter"/>
</dbReference>
<feature type="compositionally biased region" description="Acidic residues" evidence="8">
    <location>
        <begin position="245"/>
        <end position="257"/>
    </location>
</feature>
<evidence type="ECO:0000259" key="9">
    <source>
        <dbReference type="PROSITE" id="PS50089"/>
    </source>
</evidence>
<name>A0A3Q1JLB4_ANATE</name>